<gene>
    <name evidence="2" type="ORF">MEDL_68212</name>
</gene>
<reference evidence="2" key="1">
    <citation type="submission" date="2021-03" db="EMBL/GenBank/DDBJ databases">
        <authorList>
            <person name="Bekaert M."/>
        </authorList>
    </citation>
    <scope>NUCLEOTIDE SEQUENCE</scope>
</reference>
<sequence length="153" mass="18102">MEGIHCNFTLLGKLESGNTVERSEFQRLTTENINLKERVSDMKLTPNSLYGKEDKVKYLPEYLTLMKVFQLLELYIPESSRSPISKFEKLMLVLMKLRLNLPIQDLAYKFEVSRIFNSVIHVMYGRMKDFIFWPDGKQLQLTMPMEFRKKVLV</sequence>
<evidence type="ECO:0000313" key="3">
    <source>
        <dbReference type="Proteomes" id="UP000683360"/>
    </source>
</evidence>
<protein>
    <recommendedName>
        <fullName evidence="1">Transposase Helix-turn-helix domain-containing protein</fullName>
    </recommendedName>
</protein>
<dbReference type="PANTHER" id="PTHR23080">
    <property type="entry name" value="THAP DOMAIN PROTEIN"/>
    <property type="match status" value="1"/>
</dbReference>
<dbReference type="Pfam" id="PF13613">
    <property type="entry name" value="HTH_Tnp_4"/>
    <property type="match status" value="1"/>
</dbReference>
<name>A0A8S3VID3_MYTED</name>
<comment type="caution">
    <text evidence="2">The sequence shown here is derived from an EMBL/GenBank/DDBJ whole genome shotgun (WGS) entry which is preliminary data.</text>
</comment>
<organism evidence="2 3">
    <name type="scientific">Mytilus edulis</name>
    <name type="common">Blue mussel</name>
    <dbReference type="NCBI Taxonomy" id="6550"/>
    <lineage>
        <taxon>Eukaryota</taxon>
        <taxon>Metazoa</taxon>
        <taxon>Spiralia</taxon>
        <taxon>Lophotrochozoa</taxon>
        <taxon>Mollusca</taxon>
        <taxon>Bivalvia</taxon>
        <taxon>Autobranchia</taxon>
        <taxon>Pteriomorphia</taxon>
        <taxon>Mytilida</taxon>
        <taxon>Mytiloidea</taxon>
        <taxon>Mytilidae</taxon>
        <taxon>Mytilinae</taxon>
        <taxon>Mytilus</taxon>
    </lineage>
</organism>
<accession>A0A8S3VID3</accession>
<feature type="domain" description="Transposase Helix-turn-helix" evidence="1">
    <location>
        <begin position="85"/>
        <end position="128"/>
    </location>
</feature>
<keyword evidence="3" id="KW-1185">Reference proteome</keyword>
<evidence type="ECO:0000259" key="1">
    <source>
        <dbReference type="Pfam" id="PF13613"/>
    </source>
</evidence>
<evidence type="ECO:0000313" key="2">
    <source>
        <dbReference type="EMBL" id="CAG2256960.1"/>
    </source>
</evidence>
<dbReference type="AlphaFoldDB" id="A0A8S3VID3"/>
<dbReference type="OrthoDB" id="5954299at2759"/>
<proteinExistence type="predicted"/>
<dbReference type="EMBL" id="CAJPWZ010003318">
    <property type="protein sequence ID" value="CAG2256960.1"/>
    <property type="molecule type" value="Genomic_DNA"/>
</dbReference>
<dbReference type="InterPro" id="IPR027805">
    <property type="entry name" value="Transposase_HTH_dom"/>
</dbReference>
<dbReference type="Proteomes" id="UP000683360">
    <property type="component" value="Unassembled WGS sequence"/>
</dbReference>